<comment type="cofactor">
    <cofactor evidence="1 3">
        <name>a divalent metal cation</name>
        <dbReference type="ChEBI" id="CHEBI:60240"/>
    </cofactor>
</comment>
<dbReference type="Proteomes" id="UP000475532">
    <property type="component" value="Unassembled WGS sequence"/>
</dbReference>
<proteinExistence type="inferred from homology"/>
<comment type="function">
    <text evidence="3">Nucleoside triphosphate pyrophosphatase. May have a dual role in cell division arrest and in preventing the incorporation of modified nucleotides into cellular nucleic acids.</text>
</comment>
<evidence type="ECO:0000256" key="3">
    <source>
        <dbReference type="HAMAP-Rule" id="MF_00528"/>
    </source>
</evidence>
<dbReference type="CDD" id="cd00555">
    <property type="entry name" value="Maf"/>
    <property type="match status" value="1"/>
</dbReference>
<dbReference type="GO" id="GO:0009117">
    <property type="term" value="P:nucleotide metabolic process"/>
    <property type="evidence" value="ECO:0007669"/>
    <property type="project" value="UniProtKB-KW"/>
</dbReference>
<protein>
    <recommendedName>
        <fullName evidence="3">Nucleoside triphosphate pyrophosphatase</fullName>
        <ecNumber evidence="3">3.6.1.9</ecNumber>
    </recommendedName>
    <alternativeName>
        <fullName evidence="3">Nucleotide pyrophosphatase</fullName>
        <shortName evidence="3">Nucleotide PPase</shortName>
    </alternativeName>
</protein>
<dbReference type="InterPro" id="IPR029001">
    <property type="entry name" value="ITPase-like_fam"/>
</dbReference>
<keyword evidence="3" id="KW-0963">Cytoplasm</keyword>
<comment type="catalytic activity">
    <reaction evidence="3">
        <text>a 2'-deoxyribonucleoside 5'-triphosphate + H2O = a 2'-deoxyribonucleoside 5'-phosphate + diphosphate + H(+)</text>
        <dbReference type="Rhea" id="RHEA:44644"/>
        <dbReference type="ChEBI" id="CHEBI:15377"/>
        <dbReference type="ChEBI" id="CHEBI:15378"/>
        <dbReference type="ChEBI" id="CHEBI:33019"/>
        <dbReference type="ChEBI" id="CHEBI:61560"/>
        <dbReference type="ChEBI" id="CHEBI:65317"/>
        <dbReference type="EC" id="3.6.1.9"/>
    </reaction>
</comment>
<keyword evidence="2 3" id="KW-0378">Hydrolase</keyword>
<name>A0A6L9QVZ5_9ACTN</name>
<dbReference type="EMBL" id="JAAGLI010001160">
    <property type="protein sequence ID" value="NEA29268.1"/>
    <property type="molecule type" value="Genomic_DNA"/>
</dbReference>
<comment type="catalytic activity">
    <reaction evidence="3">
        <text>a ribonucleoside 5'-triphosphate + H2O = a ribonucleoside 5'-phosphate + diphosphate + H(+)</text>
        <dbReference type="Rhea" id="RHEA:23996"/>
        <dbReference type="ChEBI" id="CHEBI:15377"/>
        <dbReference type="ChEBI" id="CHEBI:15378"/>
        <dbReference type="ChEBI" id="CHEBI:33019"/>
        <dbReference type="ChEBI" id="CHEBI:58043"/>
        <dbReference type="ChEBI" id="CHEBI:61557"/>
        <dbReference type="EC" id="3.6.1.9"/>
    </reaction>
</comment>
<dbReference type="HAMAP" id="MF_00528">
    <property type="entry name" value="Maf"/>
    <property type="match status" value="1"/>
</dbReference>
<dbReference type="PANTHER" id="PTHR43213">
    <property type="entry name" value="BIFUNCTIONAL DTTP/UTP PYROPHOSPHATASE/METHYLTRANSFERASE PROTEIN-RELATED"/>
    <property type="match status" value="1"/>
</dbReference>
<dbReference type="RefSeq" id="WP_163063977.1">
    <property type="nucleotide sequence ID" value="NZ_JAAGLI010001160.1"/>
</dbReference>
<dbReference type="EC" id="3.6.1.9" evidence="3"/>
<dbReference type="SUPFAM" id="SSF52972">
    <property type="entry name" value="ITPase-like"/>
    <property type="match status" value="1"/>
</dbReference>
<dbReference type="NCBIfam" id="TIGR00172">
    <property type="entry name" value="maf"/>
    <property type="match status" value="1"/>
</dbReference>
<dbReference type="GO" id="GO:0005737">
    <property type="term" value="C:cytoplasm"/>
    <property type="evidence" value="ECO:0007669"/>
    <property type="project" value="UniProtKB-SubCell"/>
</dbReference>
<feature type="active site" description="Proton acceptor" evidence="3">
    <location>
        <position position="69"/>
    </location>
</feature>
<comment type="caution">
    <text evidence="4">The sequence shown here is derived from an EMBL/GenBank/DDBJ whole genome shotgun (WGS) entry which is preliminary data.</text>
</comment>
<dbReference type="AlphaFoldDB" id="A0A6L9QVZ5"/>
<sequence>MRNIVLASASTARLRILRRAGLDPEVVVSGVDEDAITADSVPSLVVELARAKASAVAATAEHALVVGCDSLLEFGGRPFGKPRSAEEAAGWWRARRGKTGTLHTGHCVVDTATGAAVTAAASTDVRFGSPTDDEIAAYIGTGEPLQVAGAFTLEGRGAWFVEGIDGDAGNVMGLSLPVLHRLLRSVGVPLTEVWPASPAG</sequence>
<evidence type="ECO:0000256" key="1">
    <source>
        <dbReference type="ARBA" id="ARBA00001968"/>
    </source>
</evidence>
<comment type="subcellular location">
    <subcellularLocation>
        <location evidence="3">Cytoplasm</location>
    </subcellularLocation>
</comment>
<comment type="caution">
    <text evidence="3">Lacks conserved residue(s) required for the propagation of feature annotation.</text>
</comment>
<dbReference type="Gene3D" id="3.90.950.10">
    <property type="match status" value="1"/>
</dbReference>
<dbReference type="InterPro" id="IPR003697">
    <property type="entry name" value="Maf-like"/>
</dbReference>
<dbReference type="GO" id="GO:0047429">
    <property type="term" value="F:nucleoside triphosphate diphosphatase activity"/>
    <property type="evidence" value="ECO:0007669"/>
    <property type="project" value="UniProtKB-EC"/>
</dbReference>
<gene>
    <name evidence="4" type="ORF">G3I70_43200</name>
</gene>
<reference evidence="4 5" key="1">
    <citation type="submission" date="2020-01" db="EMBL/GenBank/DDBJ databases">
        <title>Insect and environment-associated Actinomycetes.</title>
        <authorList>
            <person name="Currrie C."/>
            <person name="Chevrette M."/>
            <person name="Carlson C."/>
            <person name="Stubbendieck R."/>
            <person name="Wendt-Pienkowski E."/>
        </authorList>
    </citation>
    <scope>NUCLEOTIDE SEQUENCE [LARGE SCALE GENOMIC DNA]</scope>
    <source>
        <strain evidence="4 5">SID10258</strain>
    </source>
</reference>
<keyword evidence="3" id="KW-0546">Nucleotide metabolism</keyword>
<dbReference type="Pfam" id="PF02545">
    <property type="entry name" value="Maf"/>
    <property type="match status" value="1"/>
</dbReference>
<evidence type="ECO:0000313" key="4">
    <source>
        <dbReference type="EMBL" id="NEA29268.1"/>
    </source>
</evidence>
<dbReference type="PIRSF" id="PIRSF006305">
    <property type="entry name" value="Maf"/>
    <property type="match status" value="1"/>
</dbReference>
<dbReference type="PANTHER" id="PTHR43213:SF5">
    <property type="entry name" value="BIFUNCTIONAL DTTP_UTP PYROPHOSPHATASE_METHYLTRANSFERASE PROTEIN-RELATED"/>
    <property type="match status" value="1"/>
</dbReference>
<organism evidence="4 5">
    <name type="scientific">Actinomadura bangladeshensis</name>
    <dbReference type="NCBI Taxonomy" id="453573"/>
    <lineage>
        <taxon>Bacteria</taxon>
        <taxon>Bacillati</taxon>
        <taxon>Actinomycetota</taxon>
        <taxon>Actinomycetes</taxon>
        <taxon>Streptosporangiales</taxon>
        <taxon>Thermomonosporaceae</taxon>
        <taxon>Actinomadura</taxon>
    </lineage>
</organism>
<evidence type="ECO:0000256" key="2">
    <source>
        <dbReference type="ARBA" id="ARBA00022801"/>
    </source>
</evidence>
<accession>A0A6L9QVZ5</accession>
<evidence type="ECO:0000313" key="5">
    <source>
        <dbReference type="Proteomes" id="UP000475532"/>
    </source>
</evidence>
<comment type="similarity">
    <text evidence="3">Belongs to the Maf family.</text>
</comment>